<gene>
    <name evidence="10" type="ORF">EV702DRAFT_975364</name>
</gene>
<dbReference type="InterPro" id="IPR050236">
    <property type="entry name" value="Ser_Thr_kinase_AGC"/>
</dbReference>
<dbReference type="Proteomes" id="UP000714275">
    <property type="component" value="Unassembled WGS sequence"/>
</dbReference>
<dbReference type="PROSITE" id="PS50011">
    <property type="entry name" value="PROTEIN_KINASE_DOM"/>
    <property type="match status" value="1"/>
</dbReference>
<reference evidence="10" key="1">
    <citation type="journal article" date="2020" name="New Phytol.">
        <title>Comparative genomics reveals dynamic genome evolution in host specialist ectomycorrhizal fungi.</title>
        <authorList>
            <person name="Lofgren L.A."/>
            <person name="Nguyen N.H."/>
            <person name="Vilgalys R."/>
            <person name="Ruytinx J."/>
            <person name="Liao H.L."/>
            <person name="Branco S."/>
            <person name="Kuo A."/>
            <person name="LaButti K."/>
            <person name="Lipzen A."/>
            <person name="Andreopoulos W."/>
            <person name="Pangilinan J."/>
            <person name="Riley R."/>
            <person name="Hundley H."/>
            <person name="Na H."/>
            <person name="Barry K."/>
            <person name="Grigoriev I.V."/>
            <person name="Stajich J.E."/>
            <person name="Kennedy P.G."/>
        </authorList>
    </citation>
    <scope>NUCLEOTIDE SEQUENCE</scope>
    <source>
        <strain evidence="10">DOB743</strain>
    </source>
</reference>
<protein>
    <recommendedName>
        <fullName evidence="1">non-specific serine/threonine protein kinase</fullName>
        <ecNumber evidence="1">2.7.11.1</ecNumber>
    </recommendedName>
</protein>
<feature type="domain" description="Protein kinase" evidence="9">
    <location>
        <begin position="1"/>
        <end position="228"/>
    </location>
</feature>
<evidence type="ECO:0000256" key="2">
    <source>
        <dbReference type="ARBA" id="ARBA00022527"/>
    </source>
</evidence>
<dbReference type="GO" id="GO:0004674">
    <property type="term" value="F:protein serine/threonine kinase activity"/>
    <property type="evidence" value="ECO:0007669"/>
    <property type="project" value="UniProtKB-KW"/>
</dbReference>
<sequence length="314" mass="35547">MELEMSFQTKDQICFAMELMASDLNTCMMHRSAYCFEHACRWTAQIALGINALHEIGIIHRDIKAENVLIDVRENVRIADFGMSYVNKEEGPLKRQQGYTAGAVGTIHCMAPEILHNRSNPGSMKYGAPADWWALGCVIYELVSKNHKARFASSFAAMLLILSCQALFDTEDDILFYIEWCSSGDRTSKQFPIFEDFYENTADLISGLLELVPSSRYGFREVTDHKWFLLASGTSEFSDAYSRGRLNLICLRTLRLKPIAALERDELPDSLPDLECEREFSLPSDTSEFSDAYSRGRLNLICLANIVLKTHCST</sequence>
<evidence type="ECO:0000256" key="1">
    <source>
        <dbReference type="ARBA" id="ARBA00012513"/>
    </source>
</evidence>
<dbReference type="PANTHER" id="PTHR24356:SF418">
    <property type="entry name" value="SERINE_THREONINE-PROTEIN KINASE WARTS"/>
    <property type="match status" value="1"/>
</dbReference>
<dbReference type="GO" id="GO:0005524">
    <property type="term" value="F:ATP binding"/>
    <property type="evidence" value="ECO:0007669"/>
    <property type="project" value="UniProtKB-KW"/>
</dbReference>
<dbReference type="InterPro" id="IPR008271">
    <property type="entry name" value="Ser/Thr_kinase_AS"/>
</dbReference>
<accession>A0A9P6ZPK3</accession>
<comment type="catalytic activity">
    <reaction evidence="8">
        <text>L-seryl-[protein] + ATP = O-phospho-L-seryl-[protein] + ADP + H(+)</text>
        <dbReference type="Rhea" id="RHEA:17989"/>
        <dbReference type="Rhea" id="RHEA-COMP:9863"/>
        <dbReference type="Rhea" id="RHEA-COMP:11604"/>
        <dbReference type="ChEBI" id="CHEBI:15378"/>
        <dbReference type="ChEBI" id="CHEBI:29999"/>
        <dbReference type="ChEBI" id="CHEBI:30616"/>
        <dbReference type="ChEBI" id="CHEBI:83421"/>
        <dbReference type="ChEBI" id="CHEBI:456216"/>
        <dbReference type="EC" id="2.7.11.1"/>
    </reaction>
</comment>
<dbReference type="AlphaFoldDB" id="A0A9P6ZPK3"/>
<proteinExistence type="predicted"/>
<evidence type="ECO:0000313" key="10">
    <source>
        <dbReference type="EMBL" id="KAG1774163.1"/>
    </source>
</evidence>
<name>A0A9P6ZPK3_9AGAM</name>
<evidence type="ECO:0000256" key="4">
    <source>
        <dbReference type="ARBA" id="ARBA00022741"/>
    </source>
</evidence>
<evidence type="ECO:0000313" key="11">
    <source>
        <dbReference type="Proteomes" id="UP000714275"/>
    </source>
</evidence>
<dbReference type="InterPro" id="IPR011009">
    <property type="entry name" value="Kinase-like_dom_sf"/>
</dbReference>
<comment type="caution">
    <text evidence="10">The sequence shown here is derived from an EMBL/GenBank/DDBJ whole genome shotgun (WGS) entry which is preliminary data.</text>
</comment>
<organism evidence="10 11">
    <name type="scientific">Suillus placidus</name>
    <dbReference type="NCBI Taxonomy" id="48579"/>
    <lineage>
        <taxon>Eukaryota</taxon>
        <taxon>Fungi</taxon>
        <taxon>Dikarya</taxon>
        <taxon>Basidiomycota</taxon>
        <taxon>Agaricomycotina</taxon>
        <taxon>Agaricomycetes</taxon>
        <taxon>Agaricomycetidae</taxon>
        <taxon>Boletales</taxon>
        <taxon>Suillineae</taxon>
        <taxon>Suillaceae</taxon>
        <taxon>Suillus</taxon>
    </lineage>
</organism>
<evidence type="ECO:0000256" key="7">
    <source>
        <dbReference type="ARBA" id="ARBA00047899"/>
    </source>
</evidence>
<evidence type="ECO:0000256" key="3">
    <source>
        <dbReference type="ARBA" id="ARBA00022679"/>
    </source>
</evidence>
<dbReference type="SMART" id="SM00220">
    <property type="entry name" value="S_TKc"/>
    <property type="match status" value="1"/>
</dbReference>
<dbReference type="EMBL" id="JABBWD010000044">
    <property type="protein sequence ID" value="KAG1774163.1"/>
    <property type="molecule type" value="Genomic_DNA"/>
</dbReference>
<dbReference type="SUPFAM" id="SSF56112">
    <property type="entry name" value="Protein kinase-like (PK-like)"/>
    <property type="match status" value="1"/>
</dbReference>
<keyword evidence="11" id="KW-1185">Reference proteome</keyword>
<dbReference type="PANTHER" id="PTHR24356">
    <property type="entry name" value="SERINE/THREONINE-PROTEIN KINASE"/>
    <property type="match status" value="1"/>
</dbReference>
<dbReference type="EC" id="2.7.11.1" evidence="1"/>
<dbReference type="Pfam" id="PF00069">
    <property type="entry name" value="Pkinase"/>
    <property type="match status" value="1"/>
</dbReference>
<dbReference type="OrthoDB" id="10252171at2759"/>
<keyword evidence="2" id="KW-0723">Serine/threonine-protein kinase</keyword>
<evidence type="ECO:0000256" key="5">
    <source>
        <dbReference type="ARBA" id="ARBA00022777"/>
    </source>
</evidence>
<dbReference type="GO" id="GO:0035556">
    <property type="term" value="P:intracellular signal transduction"/>
    <property type="evidence" value="ECO:0007669"/>
    <property type="project" value="TreeGrafter"/>
</dbReference>
<dbReference type="PROSITE" id="PS00108">
    <property type="entry name" value="PROTEIN_KINASE_ST"/>
    <property type="match status" value="1"/>
</dbReference>
<evidence type="ECO:0000256" key="8">
    <source>
        <dbReference type="ARBA" id="ARBA00048679"/>
    </source>
</evidence>
<dbReference type="InterPro" id="IPR000719">
    <property type="entry name" value="Prot_kinase_dom"/>
</dbReference>
<keyword evidence="6" id="KW-0067">ATP-binding</keyword>
<evidence type="ECO:0000256" key="6">
    <source>
        <dbReference type="ARBA" id="ARBA00022840"/>
    </source>
</evidence>
<comment type="catalytic activity">
    <reaction evidence="7">
        <text>L-threonyl-[protein] + ATP = O-phospho-L-threonyl-[protein] + ADP + H(+)</text>
        <dbReference type="Rhea" id="RHEA:46608"/>
        <dbReference type="Rhea" id="RHEA-COMP:11060"/>
        <dbReference type="Rhea" id="RHEA-COMP:11605"/>
        <dbReference type="ChEBI" id="CHEBI:15378"/>
        <dbReference type="ChEBI" id="CHEBI:30013"/>
        <dbReference type="ChEBI" id="CHEBI:30616"/>
        <dbReference type="ChEBI" id="CHEBI:61977"/>
        <dbReference type="ChEBI" id="CHEBI:456216"/>
        <dbReference type="EC" id="2.7.11.1"/>
    </reaction>
</comment>
<keyword evidence="4" id="KW-0547">Nucleotide-binding</keyword>
<keyword evidence="5 10" id="KW-0418">Kinase</keyword>
<keyword evidence="3" id="KW-0808">Transferase</keyword>
<evidence type="ECO:0000259" key="9">
    <source>
        <dbReference type="PROSITE" id="PS50011"/>
    </source>
</evidence>
<dbReference type="Gene3D" id="1.10.510.10">
    <property type="entry name" value="Transferase(Phosphotransferase) domain 1"/>
    <property type="match status" value="1"/>
</dbReference>